<dbReference type="SUPFAM" id="SSF53474">
    <property type="entry name" value="alpha/beta-Hydrolases"/>
    <property type="match status" value="1"/>
</dbReference>
<keyword evidence="1" id="KW-0732">Signal</keyword>
<dbReference type="PANTHER" id="PTHR37017:SF11">
    <property type="entry name" value="ESTERASE_LIPASE_THIOESTERASE DOMAIN-CONTAINING PROTEIN"/>
    <property type="match status" value="1"/>
</dbReference>
<dbReference type="Proteomes" id="UP000002774">
    <property type="component" value="Chromosome"/>
</dbReference>
<proteinExistence type="predicted"/>
<keyword evidence="4" id="KW-1185">Reference proteome</keyword>
<name>H1YD61_9SPHI</name>
<feature type="chain" id="PRO_5003558589" evidence="1">
    <location>
        <begin position="21"/>
        <end position="263"/>
    </location>
</feature>
<dbReference type="STRING" id="714943.Mucpa_1975"/>
<dbReference type="OrthoDB" id="9112061at2"/>
<dbReference type="PANTHER" id="PTHR37017">
    <property type="entry name" value="AB HYDROLASE-1 DOMAIN-CONTAINING PROTEIN-RELATED"/>
    <property type="match status" value="1"/>
</dbReference>
<protein>
    <submittedName>
        <fullName evidence="3">Alpha/beta hydrolase fold containing protein</fullName>
    </submittedName>
</protein>
<organism evidence="3 4">
    <name type="scientific">Mucilaginibacter paludis DSM 18603</name>
    <dbReference type="NCBI Taxonomy" id="714943"/>
    <lineage>
        <taxon>Bacteria</taxon>
        <taxon>Pseudomonadati</taxon>
        <taxon>Bacteroidota</taxon>
        <taxon>Sphingobacteriia</taxon>
        <taxon>Sphingobacteriales</taxon>
        <taxon>Sphingobacteriaceae</taxon>
        <taxon>Mucilaginibacter</taxon>
    </lineage>
</organism>
<evidence type="ECO:0000256" key="1">
    <source>
        <dbReference type="SAM" id="SignalP"/>
    </source>
</evidence>
<feature type="domain" description="AB hydrolase-1" evidence="2">
    <location>
        <begin position="29"/>
        <end position="253"/>
    </location>
</feature>
<feature type="signal peptide" evidence="1">
    <location>
        <begin position="1"/>
        <end position="20"/>
    </location>
</feature>
<evidence type="ECO:0000259" key="2">
    <source>
        <dbReference type="Pfam" id="PF12697"/>
    </source>
</evidence>
<evidence type="ECO:0000313" key="3">
    <source>
        <dbReference type="EMBL" id="EHQ26118.1"/>
    </source>
</evidence>
<dbReference type="InterPro" id="IPR000073">
    <property type="entry name" value="AB_hydrolase_1"/>
</dbReference>
<accession>H1YD61</accession>
<keyword evidence="3" id="KW-0378">Hydrolase</keyword>
<reference evidence="3" key="1">
    <citation type="submission" date="2011-09" db="EMBL/GenBank/DDBJ databases">
        <title>The permanent draft genome of Mucilaginibacter paludis DSM 18603.</title>
        <authorList>
            <consortium name="US DOE Joint Genome Institute (JGI-PGF)"/>
            <person name="Lucas S."/>
            <person name="Han J."/>
            <person name="Lapidus A."/>
            <person name="Bruce D."/>
            <person name="Goodwin L."/>
            <person name="Pitluck S."/>
            <person name="Peters L."/>
            <person name="Kyrpides N."/>
            <person name="Mavromatis K."/>
            <person name="Ivanova N."/>
            <person name="Mikhailova N."/>
            <person name="Held B."/>
            <person name="Detter J.C."/>
            <person name="Tapia R."/>
            <person name="Han C."/>
            <person name="Land M."/>
            <person name="Hauser L."/>
            <person name="Markowitz V."/>
            <person name="Cheng J.-F."/>
            <person name="Hugenholtz P."/>
            <person name="Woyke T."/>
            <person name="Wu D."/>
            <person name="Tindall B."/>
            <person name="Brambilla E."/>
            <person name="Klenk H.-P."/>
            <person name="Eisen J.A."/>
        </authorList>
    </citation>
    <scope>NUCLEOTIDE SEQUENCE [LARGE SCALE GENOMIC DNA]</scope>
    <source>
        <strain evidence="3">DSM 18603</strain>
    </source>
</reference>
<dbReference type="GO" id="GO:0016787">
    <property type="term" value="F:hydrolase activity"/>
    <property type="evidence" value="ECO:0007669"/>
    <property type="project" value="UniProtKB-KW"/>
</dbReference>
<dbReference type="InterPro" id="IPR052897">
    <property type="entry name" value="Sec-Metab_Biosynth_Hydrolase"/>
</dbReference>
<dbReference type="HOGENOM" id="CLU_046066_3_1_10"/>
<dbReference type="EMBL" id="CM001403">
    <property type="protein sequence ID" value="EHQ26118.1"/>
    <property type="molecule type" value="Genomic_DNA"/>
</dbReference>
<gene>
    <name evidence="3" type="ORF">Mucpa_1975</name>
</gene>
<sequence>MKKLTTIIAILFLASAFASAQQKSNRSNIVIVHGSWSSAGDWGTVAAQLKTDGNDVTVVNLPGHGADETPINQINLQGYVDAVKKAIGSQKDVILVGHSFGGIVISEVAEQIPSQIKKLIYVAAYIPKNGQSLLDVANTDANSDVPKYLQIEKEKGIAGIAANGIASTFVPDAPQAVQAYVVAHFKAEPLAPLAAPVTLTAANFGSVNKVFVHTFNDKVNSYSLQQRMVKDAGITRFYGLPSSHTPFVSMPAVLSVIIENEAK</sequence>
<dbReference type="AlphaFoldDB" id="H1YD61"/>
<dbReference type="Gene3D" id="3.40.50.1820">
    <property type="entry name" value="alpha/beta hydrolase"/>
    <property type="match status" value="1"/>
</dbReference>
<dbReference type="eggNOG" id="COG0596">
    <property type="taxonomic scope" value="Bacteria"/>
</dbReference>
<evidence type="ECO:0000313" key="4">
    <source>
        <dbReference type="Proteomes" id="UP000002774"/>
    </source>
</evidence>
<dbReference type="InterPro" id="IPR029058">
    <property type="entry name" value="AB_hydrolase_fold"/>
</dbReference>
<dbReference type="RefSeq" id="WP_008506092.1">
    <property type="nucleotide sequence ID" value="NZ_CM001403.1"/>
</dbReference>
<dbReference type="Pfam" id="PF12697">
    <property type="entry name" value="Abhydrolase_6"/>
    <property type="match status" value="1"/>
</dbReference>